<feature type="region of interest" description="Disordered" evidence="1">
    <location>
        <begin position="245"/>
        <end position="266"/>
    </location>
</feature>
<reference evidence="2 3" key="1">
    <citation type="submission" date="2015-10" db="EMBL/GenBank/DDBJ databases">
        <title>Full genome of DAOMC 229536 Phialocephala scopiformis, a fungal endophyte of spruce producing the potent anti-insectan compound rugulosin.</title>
        <authorList>
            <consortium name="DOE Joint Genome Institute"/>
            <person name="Walker A.K."/>
            <person name="Frasz S.L."/>
            <person name="Seifert K.A."/>
            <person name="Miller J.D."/>
            <person name="Mondo S.J."/>
            <person name="Labutti K."/>
            <person name="Lipzen A."/>
            <person name="Dockter R."/>
            <person name="Kennedy M."/>
            <person name="Grigoriev I.V."/>
            <person name="Spatafora J.W."/>
        </authorList>
    </citation>
    <scope>NUCLEOTIDE SEQUENCE [LARGE SCALE GENOMIC DNA]</scope>
    <source>
        <strain evidence="2 3">CBS 120377</strain>
    </source>
</reference>
<dbReference type="GeneID" id="28815751"/>
<evidence type="ECO:0000313" key="2">
    <source>
        <dbReference type="EMBL" id="KUJ24456.1"/>
    </source>
</evidence>
<dbReference type="AlphaFoldDB" id="A0A194XWE6"/>
<feature type="region of interest" description="Disordered" evidence="1">
    <location>
        <begin position="58"/>
        <end position="141"/>
    </location>
</feature>
<dbReference type="RefSeq" id="XP_018078811.1">
    <property type="nucleotide sequence ID" value="XM_018206025.1"/>
</dbReference>
<evidence type="ECO:0000313" key="3">
    <source>
        <dbReference type="Proteomes" id="UP000070700"/>
    </source>
</evidence>
<organism evidence="2 3">
    <name type="scientific">Mollisia scopiformis</name>
    <name type="common">Conifer needle endophyte fungus</name>
    <name type="synonym">Phialocephala scopiformis</name>
    <dbReference type="NCBI Taxonomy" id="149040"/>
    <lineage>
        <taxon>Eukaryota</taxon>
        <taxon>Fungi</taxon>
        <taxon>Dikarya</taxon>
        <taxon>Ascomycota</taxon>
        <taxon>Pezizomycotina</taxon>
        <taxon>Leotiomycetes</taxon>
        <taxon>Helotiales</taxon>
        <taxon>Mollisiaceae</taxon>
        <taxon>Mollisia</taxon>
    </lineage>
</organism>
<accession>A0A194XWE6</accession>
<feature type="compositionally biased region" description="Polar residues" evidence="1">
    <location>
        <begin position="26"/>
        <end position="36"/>
    </location>
</feature>
<feature type="compositionally biased region" description="Polar residues" evidence="1">
    <location>
        <begin position="116"/>
        <end position="137"/>
    </location>
</feature>
<feature type="compositionally biased region" description="Polar residues" evidence="1">
    <location>
        <begin position="63"/>
        <end position="96"/>
    </location>
</feature>
<feature type="region of interest" description="Disordered" evidence="1">
    <location>
        <begin position="1"/>
        <end position="38"/>
    </location>
</feature>
<dbReference type="InParanoid" id="A0A194XWE6"/>
<protein>
    <submittedName>
        <fullName evidence="2">Uncharacterized protein</fullName>
    </submittedName>
</protein>
<name>A0A194XWE6_MOLSC</name>
<dbReference type="Proteomes" id="UP000070700">
    <property type="component" value="Unassembled WGS sequence"/>
</dbReference>
<feature type="compositionally biased region" description="Basic and acidic residues" evidence="1">
    <location>
        <begin position="99"/>
        <end position="113"/>
    </location>
</feature>
<dbReference type="OrthoDB" id="3503638at2759"/>
<dbReference type="EMBL" id="KQ947404">
    <property type="protein sequence ID" value="KUJ24456.1"/>
    <property type="molecule type" value="Genomic_DNA"/>
</dbReference>
<proteinExistence type="predicted"/>
<evidence type="ECO:0000256" key="1">
    <source>
        <dbReference type="SAM" id="MobiDB-lite"/>
    </source>
</evidence>
<feature type="compositionally biased region" description="Pro residues" evidence="1">
    <location>
        <begin position="246"/>
        <end position="256"/>
    </location>
</feature>
<keyword evidence="3" id="KW-1185">Reference proteome</keyword>
<sequence length="390" mass="43871">MFRVLITPFSPRGEMSPHKQEARWNPVNSGILNSPRSIHHSDQQGHVILESTPGPLYAHQRRLSGQSPSLPNSAARTRPVTSHRQHENSTMNNSARLDSGLRRNSFEPNHAAHEAGSQQSQRPHSLPSSSPHMGSTRTTRDQAMLRERASAYLIDRRDLELLSQESTVLDKLPYKTGAEVCGVVVDRRSGKGMVAITGKGYITLNVKTGPDESGDRYQDIAVQPKQTCMLHGEAVVLFYKRRQIQPEPPPQPPPFPSENHSQLQRPSTASDVDIIIRLQMDGSGKYSPAFDKSVLRPNRITTIEFFSWFASQSGHCPPQGPPYLKFTFKDAMPAPTSTEIVRGNEDHFNYMRKDIKIQCEKAKKYMADVKEFVILVTVPGWNTIDEEEEW</sequence>
<gene>
    <name evidence="2" type="ORF">LY89DRAFT_22956</name>
</gene>
<dbReference type="KEGG" id="psco:LY89DRAFT_22956"/>